<dbReference type="Proteomes" id="UP000199450">
    <property type="component" value="Unassembled WGS sequence"/>
</dbReference>
<dbReference type="OrthoDB" id="8737820at2"/>
<accession>A0A1H7YJN1</accession>
<organism evidence="4 5">
    <name type="scientific">Chryseobacterium taichungense</name>
    <dbReference type="NCBI Taxonomy" id="295069"/>
    <lineage>
        <taxon>Bacteria</taxon>
        <taxon>Pseudomonadati</taxon>
        <taxon>Bacteroidota</taxon>
        <taxon>Flavobacteriia</taxon>
        <taxon>Flavobacteriales</taxon>
        <taxon>Weeksellaceae</taxon>
        <taxon>Chryseobacterium group</taxon>
        <taxon>Chryseobacterium</taxon>
    </lineage>
</organism>
<keyword evidence="4" id="KW-0456">Lyase</keyword>
<dbReference type="InterPro" id="IPR052063">
    <property type="entry name" value="Polysaccharide_Lyase_1"/>
</dbReference>
<name>A0A1H7YJN1_9FLAO</name>
<dbReference type="PANTHER" id="PTHR42970:SF1">
    <property type="entry name" value="PECTATE LYASE C-RELATED"/>
    <property type="match status" value="1"/>
</dbReference>
<dbReference type="SUPFAM" id="SSF51126">
    <property type="entry name" value="Pectin lyase-like"/>
    <property type="match status" value="1"/>
</dbReference>
<dbReference type="AlphaFoldDB" id="A0A1H7YJN1"/>
<dbReference type="InterPro" id="IPR011050">
    <property type="entry name" value="Pectin_lyase_fold/virulence"/>
</dbReference>
<evidence type="ECO:0000256" key="2">
    <source>
        <dbReference type="ARBA" id="ARBA00023180"/>
    </source>
</evidence>
<keyword evidence="2" id="KW-0325">Glycoprotein</keyword>
<proteinExistence type="predicted"/>
<keyword evidence="1" id="KW-0479">Metal-binding</keyword>
<dbReference type="PANTHER" id="PTHR42970">
    <property type="entry name" value="PECTATE LYASE C-RELATED"/>
    <property type="match status" value="1"/>
</dbReference>
<evidence type="ECO:0000313" key="5">
    <source>
        <dbReference type="Proteomes" id="UP000199450"/>
    </source>
</evidence>
<dbReference type="STRING" id="295069.SAMN05421856_103323"/>
<evidence type="ECO:0000313" key="4">
    <source>
        <dbReference type="EMBL" id="SEM45349.1"/>
    </source>
</evidence>
<sequence>MFWKISLSFILCSFNLMINAQQLAFPGAEGFGRYASGGRGGTVYYVTNLNDTGAGSFRDAVSKSGRTVVFDVAGVIKINEKISAAPGITIAGQTAPGTGVTVYGNSVSFSGNTIVRYMRFRGSIDMPKGACTVVADDLKDIIFDHVSIEWGRWDNLHVKNSSNITFQYCLIGEGIDPQRFGALLENPVDITVHHCLWTGNQSRNPKAKAKIEYINNVVYNWGKSAFVGGHSATDHYQDIVGNYFIAGPSSTGDFLSMFTATDHVYHRDNYVDLDKDGKVNGRLVTDEDFIRQKATLVKVPSVISRSNVKISAATDMWKVIMNEAGSSLKRDAVDQRIIGYFKSLGYKGQIFKTEADAGGQPKVKKQISKLKDTDADGIPNKWETKNNLNGKDSGDAAIISKTGYSNLENYINSLVK</sequence>
<keyword evidence="3" id="KW-0732">Signal</keyword>
<reference evidence="5" key="1">
    <citation type="submission" date="2016-10" db="EMBL/GenBank/DDBJ databases">
        <authorList>
            <person name="Varghese N."/>
            <person name="Submissions S."/>
        </authorList>
    </citation>
    <scope>NUCLEOTIDE SEQUENCE [LARGE SCALE GENOMIC DNA]</scope>
    <source>
        <strain evidence="5">DSM 17453</strain>
    </source>
</reference>
<protein>
    <submittedName>
        <fullName evidence="4">Pectate lyase</fullName>
    </submittedName>
</protein>
<dbReference type="EMBL" id="FOBV01000003">
    <property type="protein sequence ID" value="SEM45349.1"/>
    <property type="molecule type" value="Genomic_DNA"/>
</dbReference>
<gene>
    <name evidence="4" type="ORF">SAMN05421856_103323</name>
</gene>
<dbReference type="GO" id="GO:0046872">
    <property type="term" value="F:metal ion binding"/>
    <property type="evidence" value="ECO:0007669"/>
    <property type="project" value="UniProtKB-KW"/>
</dbReference>
<evidence type="ECO:0000256" key="3">
    <source>
        <dbReference type="SAM" id="SignalP"/>
    </source>
</evidence>
<evidence type="ECO:0000256" key="1">
    <source>
        <dbReference type="ARBA" id="ARBA00022723"/>
    </source>
</evidence>
<feature type="signal peptide" evidence="3">
    <location>
        <begin position="1"/>
        <end position="20"/>
    </location>
</feature>
<feature type="chain" id="PRO_5011731931" evidence="3">
    <location>
        <begin position="21"/>
        <end position="416"/>
    </location>
</feature>
<dbReference type="Gene3D" id="2.160.20.10">
    <property type="entry name" value="Single-stranded right-handed beta-helix, Pectin lyase-like"/>
    <property type="match status" value="1"/>
</dbReference>
<dbReference type="GO" id="GO:0016829">
    <property type="term" value="F:lyase activity"/>
    <property type="evidence" value="ECO:0007669"/>
    <property type="project" value="UniProtKB-KW"/>
</dbReference>
<dbReference type="InterPro" id="IPR012334">
    <property type="entry name" value="Pectin_lyas_fold"/>
</dbReference>
<keyword evidence="5" id="KW-1185">Reference proteome</keyword>